<evidence type="ECO:0000313" key="4">
    <source>
        <dbReference type="Proteomes" id="UP000727654"/>
    </source>
</evidence>
<proteinExistence type="predicted"/>
<dbReference type="InterPro" id="IPR016195">
    <property type="entry name" value="Pol/histidinol_Pase-like"/>
</dbReference>
<keyword evidence="1" id="KW-0175">Coiled coil</keyword>
<dbReference type="EMBL" id="CAJZAI010000001">
    <property type="protein sequence ID" value="CAG9165202.1"/>
    <property type="molecule type" value="Genomic_DNA"/>
</dbReference>
<dbReference type="PANTHER" id="PTHR32182:SF22">
    <property type="entry name" value="ATP-DEPENDENT ENDONUCLEASE, OLD FAMILY-RELATED"/>
    <property type="match status" value="1"/>
</dbReference>
<name>A0ABM8WDM2_9BURK</name>
<organism evidence="3 4">
    <name type="scientific">Cupriavidus laharis</name>
    <dbReference type="NCBI Taxonomy" id="151654"/>
    <lineage>
        <taxon>Bacteria</taxon>
        <taxon>Pseudomonadati</taxon>
        <taxon>Pseudomonadota</taxon>
        <taxon>Betaproteobacteria</taxon>
        <taxon>Burkholderiales</taxon>
        <taxon>Burkholderiaceae</taxon>
        <taxon>Cupriavidus</taxon>
    </lineage>
</organism>
<sequence>MTNYEGMRWLKCDFQVQTPEDGAHWADDDTRLGEPRRPMIVPAPDANGVVGPVKADEQRLQEVARAYLHRCHAVGLELIGVTDHNFSQRTDPRDWFLTHLVEQNKSVAKELGRRPLYILPGFEVDIGYHVLCLFEPATKASHVWRVNRLLCKLGLDENERFRQGRPMPLRRNGANVSLKELIELVQEQHKGIVIAAHSDQNDGLLNDPRHMDDYKNHKLLALEVTSSPPTRRVLDIIEGRDRAWARSDCHPAYVMSSDAKSLKQDEHGAPIANSLGYRHTWLKMSKPSIEALRQAFLDPLSRIQLVGQRPSDALTHPRITKVAVTGAKFLEDQEVHFSESFNCVIGGRGSGKSSLLEYIRFALSQDEGVPEANEQDRGLQRKRKQLRESLPVAAEVRVTFEVGNGVRDTLVYRPGRADGPQRWLDGREVADLQTVLRQLQLQFFSQGELSQMTNGVQGQAQVLSLIDAAVGIPLLELNAQERELKARLKALFQSTRDAVRLQAELSETKQEAVELERQLKAREAVQDDSSQNQLALEARRNLERMRGADSPIIETIEQVLAELAKPNEPLLATAGEWPNAKWFASTAERMLQARIDLATAIGRALNDYRQVTATCLSAEAVQPTLDAIDAVQARFKAACAERGIREDDIARMQELEDKRQAKLTLVEERQKRLTDVQKEADKFPQMLEELHAVWRAQFAARSATATAIQASVASQTVHLATAYMADEASFRTTWARLAPQDKRGKLARRWDEIGEDLFRTWQQSADASAWETVEAARQDPLLLQVLLTAGFEDLHQLLFTHLDSDNVRPLWEDVRISRVSDGIDVQLLREDGTVAGSMSGALSEGQRNTVLLNLMLARGEGPIVIDQPEDELDSSFIYRTLVRDLRAAKSKRQLIVATHNANLPVNADAEKIYALEARDGRGKALSKGGLDRKDVAQAVLDIMEGSEQAFRRRSEKYHF</sequence>
<accession>A0ABM8WDM2</accession>
<dbReference type="NCBIfam" id="NF045780">
    <property type="entry name" value="TrlF_fam_ATP"/>
    <property type="match status" value="1"/>
</dbReference>
<feature type="coiled-coil region" evidence="1">
    <location>
        <begin position="474"/>
        <end position="525"/>
    </location>
</feature>
<dbReference type="Gene3D" id="3.40.50.300">
    <property type="entry name" value="P-loop containing nucleotide triphosphate hydrolases"/>
    <property type="match status" value="2"/>
</dbReference>
<reference evidence="3 4" key="1">
    <citation type="submission" date="2021-08" db="EMBL/GenBank/DDBJ databases">
        <authorList>
            <person name="Peeters C."/>
        </authorList>
    </citation>
    <scope>NUCLEOTIDE SEQUENCE [LARGE SCALE GENOMIC DNA]</scope>
    <source>
        <strain evidence="3 4">LMG 23992</strain>
    </source>
</reference>
<evidence type="ECO:0000259" key="2">
    <source>
        <dbReference type="Pfam" id="PF02463"/>
    </source>
</evidence>
<dbReference type="SUPFAM" id="SSF52540">
    <property type="entry name" value="P-loop containing nucleoside triphosphate hydrolases"/>
    <property type="match status" value="1"/>
</dbReference>
<dbReference type="Proteomes" id="UP000727654">
    <property type="component" value="Unassembled WGS sequence"/>
</dbReference>
<comment type="caution">
    <text evidence="3">The sequence shown here is derived from an EMBL/GenBank/DDBJ whole genome shotgun (WGS) entry which is preliminary data.</text>
</comment>
<dbReference type="RefSeq" id="WP_224078063.1">
    <property type="nucleotide sequence ID" value="NZ_CAJZAI010000001.1"/>
</dbReference>
<dbReference type="SUPFAM" id="SSF89550">
    <property type="entry name" value="PHP domain-like"/>
    <property type="match status" value="1"/>
</dbReference>
<evidence type="ECO:0000256" key="1">
    <source>
        <dbReference type="SAM" id="Coils"/>
    </source>
</evidence>
<dbReference type="Pfam" id="PF02463">
    <property type="entry name" value="SMC_N"/>
    <property type="match status" value="1"/>
</dbReference>
<feature type="domain" description="RecF/RecN/SMC N-terminal" evidence="2">
    <location>
        <begin position="319"/>
        <end position="913"/>
    </location>
</feature>
<keyword evidence="4" id="KW-1185">Reference proteome</keyword>
<dbReference type="Gene3D" id="3.20.20.140">
    <property type="entry name" value="Metal-dependent hydrolases"/>
    <property type="match status" value="1"/>
</dbReference>
<dbReference type="InterPro" id="IPR027417">
    <property type="entry name" value="P-loop_NTPase"/>
</dbReference>
<gene>
    <name evidence="3" type="ORF">LMG23992_00346</name>
</gene>
<dbReference type="InterPro" id="IPR054787">
    <property type="entry name" value="TrlF_ATPase"/>
</dbReference>
<protein>
    <recommendedName>
        <fullName evidence="2">RecF/RecN/SMC N-terminal domain-containing protein</fullName>
    </recommendedName>
</protein>
<dbReference type="PANTHER" id="PTHR32182">
    <property type="entry name" value="DNA REPLICATION AND REPAIR PROTEIN RECF"/>
    <property type="match status" value="1"/>
</dbReference>
<evidence type="ECO:0000313" key="3">
    <source>
        <dbReference type="EMBL" id="CAG9165202.1"/>
    </source>
</evidence>
<dbReference type="InterPro" id="IPR003395">
    <property type="entry name" value="RecF/RecN/SMC_N"/>
</dbReference>